<comment type="caution">
    <text evidence="3">The sequence shown here is derived from an EMBL/GenBank/DDBJ whole genome shotgun (WGS) entry which is preliminary data.</text>
</comment>
<dbReference type="Gene3D" id="3.30.200.20">
    <property type="entry name" value="Phosphorylase Kinase, domain 1"/>
    <property type="match status" value="1"/>
</dbReference>
<dbReference type="InterPro" id="IPR002575">
    <property type="entry name" value="Aminoglycoside_PTrfase"/>
</dbReference>
<dbReference type="AlphaFoldDB" id="A0A8H3B7A4"/>
<organism evidence="3 4">
    <name type="scientific">Rhizoctonia solani</name>
    <dbReference type="NCBI Taxonomy" id="456999"/>
    <lineage>
        <taxon>Eukaryota</taxon>
        <taxon>Fungi</taxon>
        <taxon>Dikarya</taxon>
        <taxon>Basidiomycota</taxon>
        <taxon>Agaricomycotina</taxon>
        <taxon>Agaricomycetes</taxon>
        <taxon>Cantharellales</taxon>
        <taxon>Ceratobasidiaceae</taxon>
        <taxon>Rhizoctonia</taxon>
    </lineage>
</organism>
<dbReference type="InterPro" id="IPR011009">
    <property type="entry name" value="Kinase-like_dom_sf"/>
</dbReference>
<sequence length="493" mass="55348">MLFSTTSRPQTSNLDSNDSPGHGEKALVALGRLYNINSVPFLMSSAREENNHLNCHSPNRDLPHPFNGMTYQYPESDNISVFAFDDIAAESFSLDKLNQVVSEYFGAPCTLVKLDQGGYHKVEVYDVMSNTNSMAQNAVVRVASSAFPRDKLLSEIATLRYIAAHTTIPVPQVYQWNADACNPVGAEYMIMQKVPGIAPYGDRWESLPTETKLNVVKQVAEHLIILFSLRFEKAGSLYLSEDGNSSQFNTGPIVSLPFYRMVDGEVDHPNMPPDVHAALHALRGPFTYASEYLASFLKAMLLKANLLRRDVLGLISSEDPAKTLANAERVARLTVELCHSYSGDATILSSINTPDRPFTLLLDDFRLANLLIDEKTGHVNGYIDFEATTVAPLWQVATVPSWIPDPDSDMANWYGGTPEDQKALWSAFHDTVNQYDRTGEWRNAYELGRPFRSFADRLNLGINCWNENMEKWLKQRLEWVKKYPGIGMPDEEY</sequence>
<dbReference type="Pfam" id="PF01636">
    <property type="entry name" value="APH"/>
    <property type="match status" value="1"/>
</dbReference>
<evidence type="ECO:0000313" key="3">
    <source>
        <dbReference type="EMBL" id="CAE6449473.1"/>
    </source>
</evidence>
<dbReference type="PANTHER" id="PTHR21310:SF13">
    <property type="entry name" value="AMINOGLYCOSIDE PHOSPHOTRANSFERASE DOMAIN-CONTAINING PROTEIN"/>
    <property type="match status" value="1"/>
</dbReference>
<dbReference type="PANTHER" id="PTHR21310">
    <property type="entry name" value="AMINOGLYCOSIDE PHOSPHOTRANSFERASE-RELATED-RELATED"/>
    <property type="match status" value="1"/>
</dbReference>
<dbReference type="Gene3D" id="3.90.1200.10">
    <property type="match status" value="1"/>
</dbReference>
<dbReference type="Proteomes" id="UP000663850">
    <property type="component" value="Unassembled WGS sequence"/>
</dbReference>
<accession>A0A8H3B7A4</accession>
<feature type="compositionally biased region" description="Polar residues" evidence="1">
    <location>
        <begin position="1"/>
        <end position="19"/>
    </location>
</feature>
<feature type="region of interest" description="Disordered" evidence="1">
    <location>
        <begin position="1"/>
        <end position="22"/>
    </location>
</feature>
<dbReference type="InterPro" id="IPR051678">
    <property type="entry name" value="AGP_Transferase"/>
</dbReference>
<dbReference type="EMBL" id="CAJMWZ010002116">
    <property type="protein sequence ID" value="CAE6449473.1"/>
    <property type="molecule type" value="Genomic_DNA"/>
</dbReference>
<evidence type="ECO:0000256" key="1">
    <source>
        <dbReference type="SAM" id="MobiDB-lite"/>
    </source>
</evidence>
<proteinExistence type="predicted"/>
<reference evidence="3" key="1">
    <citation type="submission" date="2021-01" db="EMBL/GenBank/DDBJ databases">
        <authorList>
            <person name="Kaushik A."/>
        </authorList>
    </citation>
    <scope>NUCLEOTIDE SEQUENCE</scope>
    <source>
        <strain evidence="3">Type strain: AG8-Rh-89/</strain>
    </source>
</reference>
<dbReference type="SUPFAM" id="SSF56112">
    <property type="entry name" value="Protein kinase-like (PK-like)"/>
    <property type="match status" value="1"/>
</dbReference>
<feature type="domain" description="Aminoglycoside phosphotransferase" evidence="2">
    <location>
        <begin position="136"/>
        <end position="394"/>
    </location>
</feature>
<name>A0A8H3B7A4_9AGAM</name>
<protein>
    <recommendedName>
        <fullName evidence="2">Aminoglycoside phosphotransferase domain-containing protein</fullName>
    </recommendedName>
</protein>
<evidence type="ECO:0000259" key="2">
    <source>
        <dbReference type="Pfam" id="PF01636"/>
    </source>
</evidence>
<evidence type="ECO:0000313" key="4">
    <source>
        <dbReference type="Proteomes" id="UP000663850"/>
    </source>
</evidence>
<gene>
    <name evidence="3" type="ORF">RDB_LOCUS39602</name>
</gene>